<keyword evidence="2" id="KW-0479">Metal-binding</keyword>
<dbReference type="Gene3D" id="3.30.160.60">
    <property type="entry name" value="Classic Zinc Finger"/>
    <property type="match status" value="2"/>
</dbReference>
<dbReference type="RefSeq" id="XP_003648125.1">
    <property type="nucleotide sequence ID" value="XM_003648077.1"/>
</dbReference>
<evidence type="ECO:0000256" key="1">
    <source>
        <dbReference type="ARBA" id="ARBA00004123"/>
    </source>
</evidence>
<keyword evidence="5" id="KW-0862">Zinc</keyword>
<sequence>MQTSHYNVQQISIPESHKKMTSSSMSMPLYPLRTPDTAAITVTPSIGSPVGGLQPLIPPLTGQLPYCKRPPHQSMVAGSYALRKSSPQVTAIMEVLVSLKNSLYQSLDGKLTTEEYNSVYQHLSQLLASLPPPLASGAAPNSQQHLRLPSISQVMPGTESRDIHHAVIITSGDLQGKHYISPPMSSTVPTLPISPGMTSGTIEHSSPDGIRKNVCKVCGRECRRPSTLKTHMLTHTGQRPFCCRHPGCNKSFNVRSNMLRHERLHGRDNDSTTKKP</sequence>
<evidence type="ECO:0000259" key="9">
    <source>
        <dbReference type="PROSITE" id="PS50157"/>
    </source>
</evidence>
<feature type="region of interest" description="Disordered" evidence="8">
    <location>
        <begin position="1"/>
        <end position="22"/>
    </location>
</feature>
<dbReference type="PANTHER" id="PTHR14003:SF20">
    <property type="entry name" value="FINGER DOMAIN PROTEIN, PUTATIVE (AFU_ORTHOLOGUE AFUA_4G10380)-RELATED"/>
    <property type="match status" value="1"/>
</dbReference>
<dbReference type="SUPFAM" id="SSF57667">
    <property type="entry name" value="beta-beta-alpha zinc fingers"/>
    <property type="match status" value="1"/>
</dbReference>
<proteinExistence type="predicted"/>
<dbReference type="PROSITE" id="PS00028">
    <property type="entry name" value="ZINC_FINGER_C2H2_1"/>
    <property type="match status" value="2"/>
</dbReference>
<dbReference type="KEGG" id="erc:Ecym_8011"/>
<comment type="subcellular location">
    <subcellularLocation>
        <location evidence="1">Nucleus</location>
    </subcellularLocation>
</comment>
<dbReference type="AlphaFoldDB" id="G8JWT4"/>
<feature type="domain" description="C2H2-type" evidence="9">
    <location>
        <begin position="213"/>
        <end position="240"/>
    </location>
</feature>
<dbReference type="Pfam" id="PF00096">
    <property type="entry name" value="zf-C2H2"/>
    <property type="match status" value="1"/>
</dbReference>
<evidence type="ECO:0000256" key="5">
    <source>
        <dbReference type="ARBA" id="ARBA00022833"/>
    </source>
</evidence>
<reference evidence="11" key="1">
    <citation type="journal article" date="2012" name="G3 (Bethesda)">
        <title>Pichia sorbitophila, an interspecies yeast hybrid reveals early steps of genome resolution following polyploidization.</title>
        <authorList>
            <person name="Leh Louis V."/>
            <person name="Despons L."/>
            <person name="Friedrich A."/>
            <person name="Martin T."/>
            <person name="Durrens P."/>
            <person name="Casaregola S."/>
            <person name="Neuveglise C."/>
            <person name="Fairhead C."/>
            <person name="Marck C."/>
            <person name="Cruz J.A."/>
            <person name="Straub M.L."/>
            <person name="Kugler V."/>
            <person name="Sacerdot C."/>
            <person name="Uzunov Z."/>
            <person name="Thierry A."/>
            <person name="Weiss S."/>
            <person name="Bleykasten C."/>
            <person name="De Montigny J."/>
            <person name="Jacques N."/>
            <person name="Jung P."/>
            <person name="Lemaire M."/>
            <person name="Mallet S."/>
            <person name="Morel G."/>
            <person name="Richard G.F."/>
            <person name="Sarkar A."/>
            <person name="Savel G."/>
            <person name="Schacherer J."/>
            <person name="Seret M.L."/>
            <person name="Talla E."/>
            <person name="Samson G."/>
            <person name="Jubin C."/>
            <person name="Poulain J."/>
            <person name="Vacherie B."/>
            <person name="Barbe V."/>
            <person name="Pelletier E."/>
            <person name="Sherman D.J."/>
            <person name="Westhof E."/>
            <person name="Weissenbach J."/>
            <person name="Baret P.V."/>
            <person name="Wincker P."/>
            <person name="Gaillardin C."/>
            <person name="Dujon B."/>
            <person name="Souciet J.L."/>
        </authorList>
    </citation>
    <scope>NUCLEOTIDE SEQUENCE [LARGE SCALE GENOMIC DNA]</scope>
    <source>
        <strain evidence="11">CBS 270.75 / DBVPG 7215 / KCTC 17166 / NRRL Y-17582</strain>
    </source>
</reference>
<dbReference type="GO" id="GO:0000981">
    <property type="term" value="F:DNA-binding transcription factor activity, RNA polymerase II-specific"/>
    <property type="evidence" value="ECO:0007669"/>
    <property type="project" value="TreeGrafter"/>
</dbReference>
<evidence type="ECO:0000256" key="4">
    <source>
        <dbReference type="ARBA" id="ARBA00022771"/>
    </source>
</evidence>
<evidence type="ECO:0000256" key="3">
    <source>
        <dbReference type="ARBA" id="ARBA00022737"/>
    </source>
</evidence>
<dbReference type="GO" id="GO:0005634">
    <property type="term" value="C:nucleus"/>
    <property type="evidence" value="ECO:0007669"/>
    <property type="project" value="UniProtKB-SubCell"/>
</dbReference>
<protein>
    <recommendedName>
        <fullName evidence="9">C2H2-type domain-containing protein</fullName>
    </recommendedName>
</protein>
<name>G8JWT4_ERECY</name>
<dbReference type="PROSITE" id="PS50157">
    <property type="entry name" value="ZINC_FINGER_C2H2_2"/>
    <property type="match status" value="2"/>
</dbReference>
<feature type="compositionally biased region" description="Polar residues" evidence="8">
    <location>
        <begin position="1"/>
        <end position="13"/>
    </location>
</feature>
<feature type="domain" description="C2H2-type" evidence="9">
    <location>
        <begin position="241"/>
        <end position="270"/>
    </location>
</feature>
<dbReference type="GeneID" id="11472675"/>
<evidence type="ECO:0000256" key="2">
    <source>
        <dbReference type="ARBA" id="ARBA00022723"/>
    </source>
</evidence>
<dbReference type="InterPro" id="IPR036236">
    <property type="entry name" value="Znf_C2H2_sf"/>
</dbReference>
<dbReference type="HOGENOM" id="CLU_1001058_0_0_1"/>
<evidence type="ECO:0000313" key="10">
    <source>
        <dbReference type="EMBL" id="AET41308.1"/>
    </source>
</evidence>
<dbReference type="GO" id="GO:0005667">
    <property type="term" value="C:transcription regulator complex"/>
    <property type="evidence" value="ECO:0007669"/>
    <property type="project" value="TreeGrafter"/>
</dbReference>
<dbReference type="eggNOG" id="KOG1721">
    <property type="taxonomic scope" value="Eukaryota"/>
</dbReference>
<dbReference type="OMA" id="KHAHIMP"/>
<evidence type="ECO:0000256" key="7">
    <source>
        <dbReference type="PROSITE-ProRule" id="PRU00042"/>
    </source>
</evidence>
<gene>
    <name evidence="10" type="ordered locus">Ecym_8011</name>
</gene>
<organism evidence="10 11">
    <name type="scientific">Eremothecium cymbalariae (strain CBS 270.75 / DBVPG 7215 / KCTC 17166 / NRRL Y-17582)</name>
    <name type="common">Yeast</name>
    <dbReference type="NCBI Taxonomy" id="931890"/>
    <lineage>
        <taxon>Eukaryota</taxon>
        <taxon>Fungi</taxon>
        <taxon>Dikarya</taxon>
        <taxon>Ascomycota</taxon>
        <taxon>Saccharomycotina</taxon>
        <taxon>Saccharomycetes</taxon>
        <taxon>Saccharomycetales</taxon>
        <taxon>Saccharomycetaceae</taxon>
        <taxon>Eremothecium</taxon>
    </lineage>
</organism>
<dbReference type="InterPro" id="IPR013087">
    <property type="entry name" value="Znf_C2H2_type"/>
</dbReference>
<dbReference type="InParanoid" id="G8JWT4"/>
<dbReference type="FunFam" id="3.30.160.60:FF:001102">
    <property type="entry name" value="Transcription factor IIIA"/>
    <property type="match status" value="1"/>
</dbReference>
<evidence type="ECO:0000313" key="11">
    <source>
        <dbReference type="Proteomes" id="UP000006790"/>
    </source>
</evidence>
<keyword evidence="3" id="KW-0677">Repeat</keyword>
<dbReference type="EMBL" id="CP002504">
    <property type="protein sequence ID" value="AET41308.1"/>
    <property type="molecule type" value="Genomic_DNA"/>
</dbReference>
<keyword evidence="4 7" id="KW-0863">Zinc-finger</keyword>
<dbReference type="OrthoDB" id="6077919at2759"/>
<dbReference type="PANTHER" id="PTHR14003">
    <property type="entry name" value="TRANSCRIPTIONAL REPRESSOR PROTEIN YY"/>
    <property type="match status" value="1"/>
</dbReference>
<dbReference type="GO" id="GO:0000785">
    <property type="term" value="C:chromatin"/>
    <property type="evidence" value="ECO:0007669"/>
    <property type="project" value="TreeGrafter"/>
</dbReference>
<keyword evidence="6" id="KW-0539">Nucleus</keyword>
<dbReference type="SMART" id="SM00355">
    <property type="entry name" value="ZnF_C2H2"/>
    <property type="match status" value="2"/>
</dbReference>
<evidence type="ECO:0000256" key="8">
    <source>
        <dbReference type="SAM" id="MobiDB-lite"/>
    </source>
</evidence>
<dbReference type="Proteomes" id="UP000006790">
    <property type="component" value="Chromosome 8"/>
</dbReference>
<dbReference type="GO" id="GO:0000978">
    <property type="term" value="F:RNA polymerase II cis-regulatory region sequence-specific DNA binding"/>
    <property type="evidence" value="ECO:0007669"/>
    <property type="project" value="TreeGrafter"/>
</dbReference>
<dbReference type="GO" id="GO:0008270">
    <property type="term" value="F:zinc ion binding"/>
    <property type="evidence" value="ECO:0007669"/>
    <property type="project" value="UniProtKB-KW"/>
</dbReference>
<accession>G8JWT4</accession>
<evidence type="ECO:0000256" key="6">
    <source>
        <dbReference type="ARBA" id="ARBA00023242"/>
    </source>
</evidence>
<keyword evidence="11" id="KW-1185">Reference proteome</keyword>